<dbReference type="SUPFAM" id="SSF55811">
    <property type="entry name" value="Nudix"/>
    <property type="match status" value="1"/>
</dbReference>
<organism evidence="4 5">
    <name type="scientific">Periplaneta americana</name>
    <name type="common">American cockroach</name>
    <name type="synonym">Blatta americana</name>
    <dbReference type="NCBI Taxonomy" id="6978"/>
    <lineage>
        <taxon>Eukaryota</taxon>
        <taxon>Metazoa</taxon>
        <taxon>Ecdysozoa</taxon>
        <taxon>Arthropoda</taxon>
        <taxon>Hexapoda</taxon>
        <taxon>Insecta</taxon>
        <taxon>Pterygota</taxon>
        <taxon>Neoptera</taxon>
        <taxon>Polyneoptera</taxon>
        <taxon>Dictyoptera</taxon>
        <taxon>Blattodea</taxon>
        <taxon>Blattoidea</taxon>
        <taxon>Blattidae</taxon>
        <taxon>Blattinae</taxon>
        <taxon>Periplaneta</taxon>
    </lineage>
</organism>
<evidence type="ECO:0000313" key="4">
    <source>
        <dbReference type="EMBL" id="KAJ4427878.1"/>
    </source>
</evidence>
<accession>A0ABQ8S1R5</accession>
<dbReference type="InterPro" id="IPR020084">
    <property type="entry name" value="NUDIX_hydrolase_CS"/>
</dbReference>
<dbReference type="EMBL" id="JAJSOF020000037">
    <property type="protein sequence ID" value="KAJ4427878.1"/>
    <property type="molecule type" value="Genomic_DNA"/>
</dbReference>
<dbReference type="PANTHER" id="PTHR12629">
    <property type="entry name" value="DIPHOSPHOINOSITOL POLYPHOSPHATE PHOSPHOHYDROLASE"/>
    <property type="match status" value="1"/>
</dbReference>
<dbReference type="InterPro" id="IPR015797">
    <property type="entry name" value="NUDIX_hydrolase-like_dom_sf"/>
</dbReference>
<dbReference type="Gene3D" id="3.90.79.10">
    <property type="entry name" value="Nucleoside Triphosphate Pyrophosphohydrolase"/>
    <property type="match status" value="1"/>
</dbReference>
<evidence type="ECO:0000313" key="5">
    <source>
        <dbReference type="Proteomes" id="UP001148838"/>
    </source>
</evidence>
<dbReference type="InterPro" id="IPR000086">
    <property type="entry name" value="NUDIX_hydrolase_dom"/>
</dbReference>
<dbReference type="PROSITE" id="PS51462">
    <property type="entry name" value="NUDIX"/>
    <property type="match status" value="1"/>
</dbReference>
<dbReference type="Pfam" id="PF00293">
    <property type="entry name" value="NUDIX"/>
    <property type="match status" value="1"/>
</dbReference>
<keyword evidence="1" id="KW-0479">Metal-binding</keyword>
<keyword evidence="2" id="KW-0378">Hydrolase</keyword>
<evidence type="ECO:0000259" key="3">
    <source>
        <dbReference type="PROSITE" id="PS51462"/>
    </source>
</evidence>
<name>A0ABQ8S1R5_PERAM</name>
<feature type="domain" description="Nudix hydrolase" evidence="3">
    <location>
        <begin position="8"/>
        <end position="155"/>
    </location>
</feature>
<dbReference type="PROSITE" id="PS00893">
    <property type="entry name" value="NUDIX_BOX"/>
    <property type="match status" value="1"/>
</dbReference>
<dbReference type="Proteomes" id="UP001148838">
    <property type="component" value="Unassembled WGS sequence"/>
</dbReference>
<sequence>MDELLFFLPIRSRVICVLRQYHRTPVLEGGASGVSGSLKVLLVTSSRRPDHWIIPGGGIEPEEEPSVTAIREVLEEAGVCGKLGRCLGVFENVSAIEFQNQELCHLLPVVGPPAWWLGEGLTTHHRKKQLVANPYNKPRSRTDSLARPQQSRRLRWAGHVAQVHSFERDIATTPLTRQRQIQMERSLTPVSERVGVEGGRKQEKCTVIIASHNVLASHIFATPDENGESYTTQLHALYSSPDIIRNIKSRRLRWAGHVARMGESRNAYRVLVGRPEGIKPLGRPRRKWEGNTKIDLREVGYDDREWINVAQDRDQWRAYVRAAMNLRVP</sequence>
<evidence type="ECO:0000256" key="1">
    <source>
        <dbReference type="ARBA" id="ARBA00022723"/>
    </source>
</evidence>
<comment type="caution">
    <text evidence="4">The sequence shown here is derived from an EMBL/GenBank/DDBJ whole genome shotgun (WGS) entry which is preliminary data.</text>
</comment>
<reference evidence="4 5" key="1">
    <citation type="journal article" date="2022" name="Allergy">
        <title>Genome assembly and annotation of Periplaneta americana reveal a comprehensive cockroach allergen profile.</title>
        <authorList>
            <person name="Wang L."/>
            <person name="Xiong Q."/>
            <person name="Saelim N."/>
            <person name="Wang L."/>
            <person name="Nong W."/>
            <person name="Wan A.T."/>
            <person name="Shi M."/>
            <person name="Liu X."/>
            <person name="Cao Q."/>
            <person name="Hui J.H.L."/>
            <person name="Sookrung N."/>
            <person name="Leung T.F."/>
            <person name="Tungtrongchitr A."/>
            <person name="Tsui S.K.W."/>
        </authorList>
    </citation>
    <scope>NUCLEOTIDE SEQUENCE [LARGE SCALE GENOMIC DNA]</scope>
    <source>
        <strain evidence="4">PWHHKU_190912</strain>
    </source>
</reference>
<evidence type="ECO:0000256" key="2">
    <source>
        <dbReference type="ARBA" id="ARBA00022801"/>
    </source>
</evidence>
<dbReference type="PANTHER" id="PTHR12629:SF0">
    <property type="entry name" value="DIPHOSPHOINOSITOL-POLYPHOSPHATE DIPHOSPHATASE"/>
    <property type="match status" value="1"/>
</dbReference>
<protein>
    <recommendedName>
        <fullName evidence="3">Nudix hydrolase domain-containing protein</fullName>
    </recommendedName>
</protein>
<gene>
    <name evidence="4" type="ORF">ANN_23885</name>
</gene>
<proteinExistence type="predicted"/>
<keyword evidence="5" id="KW-1185">Reference proteome</keyword>